<reference evidence="1 2" key="1">
    <citation type="journal article" date="2013" name="Curr. Biol.">
        <title>The Genome of the Foraminiferan Reticulomyxa filosa.</title>
        <authorList>
            <person name="Glockner G."/>
            <person name="Hulsmann N."/>
            <person name="Schleicher M."/>
            <person name="Noegel A.A."/>
            <person name="Eichinger L."/>
            <person name="Gallinger C."/>
            <person name="Pawlowski J."/>
            <person name="Sierra R."/>
            <person name="Euteneuer U."/>
            <person name="Pillet L."/>
            <person name="Moustafa A."/>
            <person name="Platzer M."/>
            <person name="Groth M."/>
            <person name="Szafranski K."/>
            <person name="Schliwa M."/>
        </authorList>
    </citation>
    <scope>NUCLEOTIDE SEQUENCE [LARGE SCALE GENOMIC DNA]</scope>
</reference>
<feature type="non-terminal residue" evidence="1">
    <location>
        <position position="1"/>
    </location>
</feature>
<keyword evidence="2" id="KW-1185">Reference proteome</keyword>
<organism evidence="1 2">
    <name type="scientific">Reticulomyxa filosa</name>
    <dbReference type="NCBI Taxonomy" id="46433"/>
    <lineage>
        <taxon>Eukaryota</taxon>
        <taxon>Sar</taxon>
        <taxon>Rhizaria</taxon>
        <taxon>Retaria</taxon>
        <taxon>Foraminifera</taxon>
        <taxon>Monothalamids</taxon>
        <taxon>Reticulomyxidae</taxon>
        <taxon>Reticulomyxa</taxon>
    </lineage>
</organism>
<dbReference type="AlphaFoldDB" id="X6LJ55"/>
<dbReference type="Proteomes" id="UP000023152">
    <property type="component" value="Unassembled WGS sequence"/>
</dbReference>
<evidence type="ECO:0000313" key="1">
    <source>
        <dbReference type="EMBL" id="ETO01659.1"/>
    </source>
</evidence>
<gene>
    <name evidence="1" type="ORF">RFI_35780</name>
</gene>
<evidence type="ECO:0000313" key="2">
    <source>
        <dbReference type="Proteomes" id="UP000023152"/>
    </source>
</evidence>
<proteinExistence type="predicted"/>
<sequence length="197" mass="22681">GKLTIDKKILTNDTTSNAKTKNNTVVSTEFVTELAALLCVVKEATELIDHIDNNTRKGSITNDEEKVYSLQVQRNKYHNVSLSNNMEDNHATLVELYHGYMDEYELVPSANYLLKFARQRGAKVTYAQVKDFMQNLTLLDRIHRNSQLKRDVPSPQLFGLSMAKKRESEASFDDPHKSRPVQKFIFFFFFLPPLFSN</sequence>
<dbReference type="EMBL" id="ASPP01037718">
    <property type="protein sequence ID" value="ETO01659.1"/>
    <property type="molecule type" value="Genomic_DNA"/>
</dbReference>
<protein>
    <submittedName>
        <fullName evidence="1">Uncharacterized protein</fullName>
    </submittedName>
</protein>
<comment type="caution">
    <text evidence="1">The sequence shown here is derived from an EMBL/GenBank/DDBJ whole genome shotgun (WGS) entry which is preliminary data.</text>
</comment>
<name>X6LJ55_RETFI</name>
<accession>X6LJ55</accession>